<organism evidence="7 8">
    <name type="scientific">Rhodovastum atsumiense</name>
    <dbReference type="NCBI Taxonomy" id="504468"/>
    <lineage>
        <taxon>Bacteria</taxon>
        <taxon>Pseudomonadati</taxon>
        <taxon>Pseudomonadota</taxon>
        <taxon>Alphaproteobacteria</taxon>
        <taxon>Acetobacterales</taxon>
        <taxon>Acetobacteraceae</taxon>
        <taxon>Rhodovastum</taxon>
    </lineage>
</organism>
<name>A0A5M6IME5_9PROT</name>
<dbReference type="GO" id="GO:0019262">
    <property type="term" value="P:N-acetylneuraminate catabolic process"/>
    <property type="evidence" value="ECO:0007669"/>
    <property type="project" value="UniProtKB-UniPathway"/>
</dbReference>
<comment type="caution">
    <text evidence="7">The sequence shown here is derived from an EMBL/GenBank/DDBJ whole genome shotgun (WGS) entry which is preliminary data.</text>
</comment>
<dbReference type="InterPro" id="IPR013785">
    <property type="entry name" value="Aldolase_TIM"/>
</dbReference>
<evidence type="ECO:0000256" key="6">
    <source>
        <dbReference type="ARBA" id="ARBA00023277"/>
    </source>
</evidence>
<accession>A0A5M6IME5</accession>
<evidence type="ECO:0000313" key="8">
    <source>
        <dbReference type="Proteomes" id="UP000325255"/>
    </source>
</evidence>
<evidence type="ECO:0000256" key="1">
    <source>
        <dbReference type="ARBA" id="ARBA00000056"/>
    </source>
</evidence>
<comment type="pathway">
    <text evidence="3">Amino-sugar metabolism; N-acetylneuraminate degradation; D-fructose 6-phosphate from N-acetylneuraminate: step 3/5.</text>
</comment>
<dbReference type="Gene3D" id="3.20.20.70">
    <property type="entry name" value="Aldolase class I"/>
    <property type="match status" value="1"/>
</dbReference>
<dbReference type="GO" id="GO:0005829">
    <property type="term" value="C:cytosol"/>
    <property type="evidence" value="ECO:0007669"/>
    <property type="project" value="TreeGrafter"/>
</dbReference>
<dbReference type="OrthoDB" id="9810372at2"/>
<evidence type="ECO:0000256" key="2">
    <source>
        <dbReference type="ARBA" id="ARBA00002147"/>
    </source>
</evidence>
<dbReference type="InterPro" id="IPR011060">
    <property type="entry name" value="RibuloseP-bd_barrel"/>
</dbReference>
<dbReference type="SUPFAM" id="SSF51366">
    <property type="entry name" value="Ribulose-phoshate binding barrel"/>
    <property type="match status" value="1"/>
</dbReference>
<gene>
    <name evidence="7" type="ORF">F1189_25785</name>
</gene>
<dbReference type="UniPathway" id="UPA00629">
    <property type="reaction ID" value="UER00682"/>
</dbReference>
<dbReference type="Proteomes" id="UP000325255">
    <property type="component" value="Unassembled WGS sequence"/>
</dbReference>
<dbReference type="PANTHER" id="PTHR36204:SF1">
    <property type="entry name" value="N-ACETYLMANNOSAMINE-6-PHOSPHATE 2-EPIMERASE-RELATED"/>
    <property type="match status" value="1"/>
</dbReference>
<dbReference type="InterPro" id="IPR007260">
    <property type="entry name" value="NanE"/>
</dbReference>
<comment type="function">
    <text evidence="2">Converts N-acetylmannosamine-6-phosphate (ManNAc-6-P) to N-acetylglucosamine-6-phosphate (GlcNAc-6-P).</text>
</comment>
<dbReference type="AlphaFoldDB" id="A0A5M6IME5"/>
<evidence type="ECO:0000313" key="7">
    <source>
        <dbReference type="EMBL" id="KAA5609117.1"/>
    </source>
</evidence>
<keyword evidence="5 7" id="KW-0413">Isomerase</keyword>
<dbReference type="EMBL" id="VWPK01000059">
    <property type="protein sequence ID" value="KAA5609117.1"/>
    <property type="molecule type" value="Genomic_DNA"/>
</dbReference>
<dbReference type="Pfam" id="PF04131">
    <property type="entry name" value="NanE"/>
    <property type="match status" value="1"/>
</dbReference>
<reference evidence="7 8" key="1">
    <citation type="submission" date="2019-09" db="EMBL/GenBank/DDBJ databases">
        <title>Genome sequence of Rhodovastum atsumiense, a diverse member of the Acetobacteraceae family of non-sulfur purple photosynthetic bacteria.</title>
        <authorList>
            <person name="Meyer T."/>
            <person name="Kyndt J."/>
        </authorList>
    </citation>
    <scope>NUCLEOTIDE SEQUENCE [LARGE SCALE GENOMIC DNA]</scope>
    <source>
        <strain evidence="7 8">DSM 21279</strain>
    </source>
</reference>
<dbReference type="GO" id="GO:0006053">
    <property type="term" value="P:N-acetylmannosamine catabolic process"/>
    <property type="evidence" value="ECO:0007669"/>
    <property type="project" value="TreeGrafter"/>
</dbReference>
<evidence type="ECO:0000256" key="3">
    <source>
        <dbReference type="ARBA" id="ARBA00005081"/>
    </source>
</evidence>
<dbReference type="PANTHER" id="PTHR36204">
    <property type="entry name" value="N-ACETYLMANNOSAMINE-6-PHOSPHATE 2-EPIMERASE-RELATED"/>
    <property type="match status" value="1"/>
</dbReference>
<keyword evidence="8" id="KW-1185">Reference proteome</keyword>
<comment type="catalytic activity">
    <reaction evidence="1">
        <text>an N-acyl-D-glucosamine 6-phosphate = an N-acyl-D-mannosamine 6-phosphate</text>
        <dbReference type="Rhea" id="RHEA:23932"/>
        <dbReference type="ChEBI" id="CHEBI:57599"/>
        <dbReference type="ChEBI" id="CHEBI:57666"/>
        <dbReference type="EC" id="5.1.3.9"/>
    </reaction>
</comment>
<keyword evidence="6" id="KW-0119">Carbohydrate metabolism</keyword>
<dbReference type="EC" id="5.1.3.9" evidence="4"/>
<dbReference type="RefSeq" id="WP_150044276.1">
    <property type="nucleotide sequence ID" value="NZ_OW485601.1"/>
</dbReference>
<evidence type="ECO:0000256" key="4">
    <source>
        <dbReference type="ARBA" id="ARBA00013180"/>
    </source>
</evidence>
<proteinExistence type="predicted"/>
<dbReference type="GO" id="GO:0047465">
    <property type="term" value="F:N-acylglucosamine-6-phosphate 2-epimerase activity"/>
    <property type="evidence" value="ECO:0007669"/>
    <property type="project" value="UniProtKB-EC"/>
</dbReference>
<protein>
    <recommendedName>
        <fullName evidence="4">N-acylglucosamine-6-phosphate 2-epimerase</fullName>
        <ecNumber evidence="4">5.1.3.9</ecNumber>
    </recommendedName>
</protein>
<sequence length="219" mass="23065">MIPRGALIVSCQARTDHPLHGPTFMAAMARAAQQGGAQAIRCAGPMDVAAIRATTTLPIIGLFMRFDQGFHVTITPDFESAYAVAEAGADIIALDATARARRGEPAATLIRRIRGELGHEVLADVSTLEEALAAERAGATWVATTLAGYTDAPVPEEPDFNLLEALVAHCRAKVVAEGRYRTPAQVARAFAIGAHAVCVGTAITDPRGLTQRFVAATPR</sequence>
<evidence type="ECO:0000256" key="5">
    <source>
        <dbReference type="ARBA" id="ARBA00023235"/>
    </source>
</evidence>
<dbReference type="NCBIfam" id="NF002231">
    <property type="entry name" value="PRK01130.1"/>
    <property type="match status" value="1"/>
</dbReference>